<name>A0ABU8GJZ9_9ACTN</name>
<protein>
    <submittedName>
        <fullName evidence="1">Uncharacterized protein</fullName>
    </submittedName>
</protein>
<dbReference type="EMBL" id="JBBAYM010000023">
    <property type="protein sequence ID" value="MEI5613513.1"/>
    <property type="molecule type" value="Genomic_DNA"/>
</dbReference>
<dbReference type="RefSeq" id="WP_336558630.1">
    <property type="nucleotide sequence ID" value="NZ_JBBAYL010000024.1"/>
</dbReference>
<evidence type="ECO:0000313" key="1">
    <source>
        <dbReference type="EMBL" id="MEI5613513.1"/>
    </source>
</evidence>
<comment type="caution">
    <text evidence="1">The sequence shown here is derived from an EMBL/GenBank/DDBJ whole genome shotgun (WGS) entry which is preliminary data.</text>
</comment>
<accession>A0ABU8GJZ9</accession>
<evidence type="ECO:0000313" key="2">
    <source>
        <dbReference type="Proteomes" id="UP001365781"/>
    </source>
</evidence>
<reference evidence="1 2" key="1">
    <citation type="submission" date="2024-03" db="EMBL/GenBank/DDBJ databases">
        <title>First Report of Pectobacterium brasiliscabiei causing potato scab in china.</title>
        <authorList>
            <person name="Handique U."/>
        </authorList>
    </citation>
    <scope>NUCLEOTIDE SEQUENCE [LARGE SCALE GENOMIC DNA]</scope>
    <source>
        <strain evidence="1 2">ZRIMU1503</strain>
    </source>
</reference>
<sequence>MSNPTTPTAGPVFQEGDRIVCADGVARIVRGMAPLIPREPAHVMAEDGTQWIAANCRRANPADLACARQASHVTAARVRQSDPDDPQWRAALADLTATHDFLKVAETSGAILAGLALGGAEAARELEELELPHAPAESEGARALREETAALFVVLSHDGQAHGFEPVRARGADRPLAWTYRTGFGHDARFGWVLAGGRLRTEHAAAVYRREAEEDAASTVLTLTARGEGDTSVVDALAHASLDELREALDRLRDRAARTRGTHPRYVLDENVRAALAVLAAAHYAEIPNGFNPCAKEGADDHHPDVTGLVVEPDAHGHVTAYWVERGRCVTPNGDPFTAQLRDIRRKFQDAGWETVSGTRRVVTAYRTAV</sequence>
<keyword evidence="2" id="KW-1185">Reference proteome</keyword>
<proteinExistence type="predicted"/>
<dbReference type="Proteomes" id="UP001365781">
    <property type="component" value="Unassembled WGS sequence"/>
</dbReference>
<gene>
    <name evidence="1" type="ORF">WB403_30635</name>
</gene>
<organism evidence="1 2">
    <name type="scientific">Streptomyces brasiliscabiei</name>
    <dbReference type="NCBI Taxonomy" id="2736302"/>
    <lineage>
        <taxon>Bacteria</taxon>
        <taxon>Bacillati</taxon>
        <taxon>Actinomycetota</taxon>
        <taxon>Actinomycetes</taxon>
        <taxon>Kitasatosporales</taxon>
        <taxon>Streptomycetaceae</taxon>
        <taxon>Streptomyces</taxon>
    </lineage>
</organism>